<evidence type="ECO:0000256" key="4">
    <source>
        <dbReference type="ARBA" id="ARBA00022605"/>
    </source>
</evidence>
<dbReference type="HOGENOM" id="CLU_014340_1_2_2"/>
<dbReference type="PANTHER" id="PTHR43418:SF4">
    <property type="entry name" value="MULTIFUNCTIONAL TRYPTOPHAN BIOSYNTHESIS PROTEIN"/>
    <property type="match status" value="1"/>
</dbReference>
<dbReference type="PROSITE" id="PS51273">
    <property type="entry name" value="GATASE_TYPE_1"/>
    <property type="match status" value="1"/>
</dbReference>
<dbReference type="PRINTS" id="PR00097">
    <property type="entry name" value="ANTSNTHASEII"/>
</dbReference>
<keyword evidence="4" id="KW-0028">Amino-acid biosynthesis</keyword>
<evidence type="ECO:0000256" key="8">
    <source>
        <dbReference type="ARBA" id="ARBA00023239"/>
    </source>
</evidence>
<keyword evidence="6 13" id="KW-0315">Glutamine amidotransferase</keyword>
<dbReference type="InterPro" id="IPR017926">
    <property type="entry name" value="GATASE"/>
</dbReference>
<evidence type="ECO:0000313" key="13">
    <source>
        <dbReference type="EMBL" id="ABR54239.1"/>
    </source>
</evidence>
<dbReference type="AlphaFoldDB" id="A6UP17"/>
<protein>
    <recommendedName>
        <fullName evidence="3">anthranilate synthase</fullName>
        <ecNumber evidence="3">4.1.3.27</ecNumber>
    </recommendedName>
    <alternativeName>
        <fullName evidence="11">Anthranilate synthase, GATase component</fullName>
    </alternativeName>
</protein>
<comment type="pathway">
    <text evidence="1">Amino-acid biosynthesis; L-tryptophan biosynthesis; L-tryptophan from chorismate: step 1/5.</text>
</comment>
<evidence type="ECO:0000313" key="14">
    <source>
        <dbReference type="Proteomes" id="UP000001107"/>
    </source>
</evidence>
<comment type="catalytic activity">
    <reaction evidence="10">
        <text>chorismate + L-glutamine = anthranilate + pyruvate + L-glutamate + H(+)</text>
        <dbReference type="Rhea" id="RHEA:21732"/>
        <dbReference type="ChEBI" id="CHEBI:15361"/>
        <dbReference type="ChEBI" id="CHEBI:15378"/>
        <dbReference type="ChEBI" id="CHEBI:16567"/>
        <dbReference type="ChEBI" id="CHEBI:29748"/>
        <dbReference type="ChEBI" id="CHEBI:29985"/>
        <dbReference type="ChEBI" id="CHEBI:58359"/>
        <dbReference type="EC" id="4.1.3.27"/>
    </reaction>
</comment>
<organism evidence="13 14">
    <name type="scientific">Methanococcus vannielii (strain ATCC 35089 / DSM 1224 / JCM 13029 / OCM 148 / SB)</name>
    <dbReference type="NCBI Taxonomy" id="406327"/>
    <lineage>
        <taxon>Archaea</taxon>
        <taxon>Methanobacteriati</taxon>
        <taxon>Methanobacteriota</taxon>
        <taxon>Methanomada group</taxon>
        <taxon>Methanococci</taxon>
        <taxon>Methanococcales</taxon>
        <taxon>Methanococcaceae</taxon>
        <taxon>Methanococcus</taxon>
    </lineage>
</organism>
<dbReference type="GO" id="GO:0004049">
    <property type="term" value="F:anthranilate synthase activity"/>
    <property type="evidence" value="ECO:0007669"/>
    <property type="project" value="UniProtKB-EC"/>
</dbReference>
<dbReference type="InterPro" id="IPR029062">
    <property type="entry name" value="Class_I_gatase-like"/>
</dbReference>
<evidence type="ECO:0000256" key="9">
    <source>
        <dbReference type="ARBA" id="ARBA00025634"/>
    </source>
</evidence>
<dbReference type="NCBIfam" id="TIGR00566">
    <property type="entry name" value="trpG_papA"/>
    <property type="match status" value="1"/>
</dbReference>
<keyword evidence="7" id="KW-0057">Aromatic amino acid biosynthesis</keyword>
<comment type="subunit">
    <text evidence="2">Heterotetramer consisting of two non-identical subunits: a beta subunit (TrpG) and a large alpha subunit (TrpE).</text>
</comment>
<dbReference type="GO" id="GO:0005829">
    <property type="term" value="C:cytosol"/>
    <property type="evidence" value="ECO:0007669"/>
    <property type="project" value="TreeGrafter"/>
</dbReference>
<comment type="function">
    <text evidence="9">Part of a heterotetrameric complex that catalyzes the two-step biosynthesis of anthranilate, an intermediate in the biosynthesis of L-tryptophan. In the first step, the glutamine-binding beta subunit (TrpG) of anthranilate synthase (AS) provides the glutamine amidotransferase activity which generates ammonia as a substrate that, along with chorismate, is used in the second step, catalyzed by the large alpha subunit of AS (TrpE) to produce anthranilate. In the absence of TrpG, TrpE can synthesize anthranilate directly from chorismate and high concentrations of ammonia.</text>
</comment>
<dbReference type="Gene3D" id="3.40.50.880">
    <property type="match status" value="1"/>
</dbReference>
<dbReference type="PANTHER" id="PTHR43418">
    <property type="entry name" value="MULTIFUNCTIONAL TRYPTOPHAN BIOSYNTHESIS PROTEIN-RELATED"/>
    <property type="match status" value="1"/>
</dbReference>
<feature type="domain" description="Glutamine amidotransferase" evidence="12">
    <location>
        <begin position="3"/>
        <end position="174"/>
    </location>
</feature>
<dbReference type="KEGG" id="mvn:Mevan_0330"/>
<evidence type="ECO:0000256" key="3">
    <source>
        <dbReference type="ARBA" id="ARBA00012266"/>
    </source>
</evidence>
<dbReference type="SUPFAM" id="SSF52317">
    <property type="entry name" value="Class I glutamine amidotransferase-like"/>
    <property type="match status" value="1"/>
</dbReference>
<evidence type="ECO:0000259" key="12">
    <source>
        <dbReference type="Pfam" id="PF00117"/>
    </source>
</evidence>
<proteinExistence type="predicted"/>
<accession>A6UP17</accession>
<dbReference type="InterPro" id="IPR006221">
    <property type="entry name" value="TrpG/PapA_dom"/>
</dbReference>
<evidence type="ECO:0000256" key="11">
    <source>
        <dbReference type="ARBA" id="ARBA00079115"/>
    </source>
</evidence>
<evidence type="ECO:0000256" key="5">
    <source>
        <dbReference type="ARBA" id="ARBA00022822"/>
    </source>
</evidence>
<keyword evidence="5" id="KW-0822">Tryptophan biosynthesis</keyword>
<evidence type="ECO:0000256" key="2">
    <source>
        <dbReference type="ARBA" id="ARBA00011575"/>
    </source>
</evidence>
<dbReference type="EC" id="4.1.3.27" evidence="3"/>
<keyword evidence="8" id="KW-0456">Lyase</keyword>
<dbReference type="CDD" id="cd01743">
    <property type="entry name" value="GATase1_Anthranilate_Synthase"/>
    <property type="match status" value="1"/>
</dbReference>
<evidence type="ECO:0000256" key="10">
    <source>
        <dbReference type="ARBA" id="ARBA00047683"/>
    </source>
</evidence>
<dbReference type="GeneID" id="5325931"/>
<dbReference type="eggNOG" id="arCOG00086">
    <property type="taxonomic scope" value="Archaea"/>
</dbReference>
<dbReference type="Proteomes" id="UP000001107">
    <property type="component" value="Chromosome"/>
</dbReference>
<dbReference type="EMBL" id="CP000742">
    <property type="protein sequence ID" value="ABR54239.1"/>
    <property type="molecule type" value="Genomic_DNA"/>
</dbReference>
<dbReference type="FunFam" id="3.40.50.880:FF:000003">
    <property type="entry name" value="Anthranilate synthase component II"/>
    <property type="match status" value="1"/>
</dbReference>
<dbReference type="MEROPS" id="C26.959"/>
<evidence type="ECO:0000256" key="7">
    <source>
        <dbReference type="ARBA" id="ARBA00023141"/>
    </source>
</evidence>
<gene>
    <name evidence="13" type="ordered locus">Mevan_0330</name>
</gene>
<dbReference type="GO" id="GO:0016740">
    <property type="term" value="F:transferase activity"/>
    <property type="evidence" value="ECO:0007669"/>
    <property type="project" value="UniProtKB-KW"/>
</dbReference>
<dbReference type="PRINTS" id="PR00099">
    <property type="entry name" value="CPSGATASE"/>
</dbReference>
<evidence type="ECO:0000256" key="6">
    <source>
        <dbReference type="ARBA" id="ARBA00022962"/>
    </source>
</evidence>
<sequence length="199" mass="22210">MIVIIDNKDSFVWNLADYASIYDNVRVVPNNITIFELKKLNPDGIIISPGPGAPENKKDVENCPEIILEMNVPVLGVCLGHQTIAHIFGGKVGRISPVHGKSSLVTHDSKGIFKDIKNPFTAGRYHSLAVLKVPENFTVTAMSEDGAVMGIRHNEKPIEGVQFHPESVLTEFEEKEGLKIIENFVKFCKDYKYSKKEIF</sequence>
<keyword evidence="14" id="KW-1185">Reference proteome</keyword>
<dbReference type="OrthoDB" id="3321at2157"/>
<reference evidence="13" key="1">
    <citation type="submission" date="2007-06" db="EMBL/GenBank/DDBJ databases">
        <title>Complete sequence of Methanococcus vannielii SB.</title>
        <authorList>
            <consortium name="US DOE Joint Genome Institute"/>
            <person name="Copeland A."/>
            <person name="Lucas S."/>
            <person name="Lapidus A."/>
            <person name="Barry K."/>
            <person name="Glavina del Rio T."/>
            <person name="Dalin E."/>
            <person name="Tice H."/>
            <person name="Pitluck S."/>
            <person name="Chain P."/>
            <person name="Malfatti S."/>
            <person name="Shin M."/>
            <person name="Vergez L."/>
            <person name="Schmutz J."/>
            <person name="Larimer F."/>
            <person name="Land M."/>
            <person name="Hauser L."/>
            <person name="Kyrpides N."/>
            <person name="Anderson I."/>
            <person name="Sieprawska-Lupa M."/>
            <person name="Whitman W.B."/>
            <person name="Richardson P."/>
        </authorList>
    </citation>
    <scope>NUCLEOTIDE SEQUENCE [LARGE SCALE GENOMIC DNA]</scope>
    <source>
        <strain evidence="13">SB</strain>
    </source>
</reference>
<dbReference type="Pfam" id="PF00117">
    <property type="entry name" value="GATase"/>
    <property type="match status" value="1"/>
</dbReference>
<evidence type="ECO:0000256" key="1">
    <source>
        <dbReference type="ARBA" id="ARBA00004873"/>
    </source>
</evidence>
<dbReference type="RefSeq" id="WP_011972142.1">
    <property type="nucleotide sequence ID" value="NC_009634.1"/>
</dbReference>
<name>A6UP17_METVS</name>
<dbReference type="STRING" id="406327.Mevan_0330"/>
<dbReference type="PRINTS" id="PR00096">
    <property type="entry name" value="GATASE"/>
</dbReference>
<dbReference type="InterPro" id="IPR050472">
    <property type="entry name" value="Anth_synth/Amidotransfase"/>
</dbReference>
<dbReference type="GO" id="GO:0000162">
    <property type="term" value="P:L-tryptophan biosynthetic process"/>
    <property type="evidence" value="ECO:0007669"/>
    <property type="project" value="UniProtKB-KW"/>
</dbReference>